<reference evidence="2" key="1">
    <citation type="journal article" date="2014" name="Int. J. Syst. Evol. Microbiol.">
        <title>Complete genome of a new Firmicutes species belonging to the dominant human colonic microbiota ('Ruminococcus bicirculans') reveals two chromosomes and a selective capacity to utilize plant glucans.</title>
        <authorList>
            <consortium name="NISC Comparative Sequencing Program"/>
            <person name="Wegmann U."/>
            <person name="Louis P."/>
            <person name="Goesmann A."/>
            <person name="Henrissat B."/>
            <person name="Duncan S.H."/>
            <person name="Flint H.J."/>
        </authorList>
    </citation>
    <scope>NUCLEOTIDE SEQUENCE</scope>
    <source>
        <strain evidence="2">NBRC 103408</strain>
    </source>
</reference>
<feature type="compositionally biased region" description="Basic and acidic residues" evidence="1">
    <location>
        <begin position="33"/>
        <end position="55"/>
    </location>
</feature>
<feature type="region of interest" description="Disordered" evidence="1">
    <location>
        <begin position="1"/>
        <end position="55"/>
    </location>
</feature>
<sequence>MEDPDFGDAGVKGRAGEINQVPLKRGGKQQQNRIERRQKDAKPKKGRDGRPQSFR</sequence>
<accession>A0ABQ5U0Z7</accession>
<organism evidence="2 3">
    <name type="scientific">Sneathiella chinensis</name>
    <dbReference type="NCBI Taxonomy" id="349750"/>
    <lineage>
        <taxon>Bacteria</taxon>
        <taxon>Pseudomonadati</taxon>
        <taxon>Pseudomonadota</taxon>
        <taxon>Alphaproteobacteria</taxon>
        <taxon>Sneathiellales</taxon>
        <taxon>Sneathiellaceae</taxon>
        <taxon>Sneathiella</taxon>
    </lineage>
</organism>
<evidence type="ECO:0000256" key="1">
    <source>
        <dbReference type="SAM" id="MobiDB-lite"/>
    </source>
</evidence>
<reference evidence="2" key="2">
    <citation type="submission" date="2023-01" db="EMBL/GenBank/DDBJ databases">
        <title>Draft genome sequence of Sneathiella chinensis strain NBRC 103408.</title>
        <authorList>
            <person name="Sun Q."/>
            <person name="Mori K."/>
        </authorList>
    </citation>
    <scope>NUCLEOTIDE SEQUENCE</scope>
    <source>
        <strain evidence="2">NBRC 103408</strain>
    </source>
</reference>
<name>A0ABQ5U0Z7_9PROT</name>
<evidence type="ECO:0000313" key="3">
    <source>
        <dbReference type="Proteomes" id="UP001161409"/>
    </source>
</evidence>
<dbReference type="EMBL" id="BSNF01000001">
    <property type="protein sequence ID" value="GLQ05534.1"/>
    <property type="molecule type" value="Genomic_DNA"/>
</dbReference>
<proteinExistence type="predicted"/>
<evidence type="ECO:0000313" key="2">
    <source>
        <dbReference type="EMBL" id="GLQ05534.1"/>
    </source>
</evidence>
<dbReference type="Proteomes" id="UP001161409">
    <property type="component" value="Unassembled WGS sequence"/>
</dbReference>
<protein>
    <submittedName>
        <fullName evidence="2">Uncharacterized protein</fullName>
    </submittedName>
</protein>
<comment type="caution">
    <text evidence="2">The sequence shown here is derived from an EMBL/GenBank/DDBJ whole genome shotgun (WGS) entry which is preliminary data.</text>
</comment>
<keyword evidence="3" id="KW-1185">Reference proteome</keyword>
<gene>
    <name evidence="2" type="ORF">GCM10007924_07550</name>
</gene>